<evidence type="ECO:0000313" key="2">
    <source>
        <dbReference type="Proteomes" id="UP000521943"/>
    </source>
</evidence>
<gene>
    <name evidence="1" type="ORF">DFP72DRAFT_989458</name>
</gene>
<dbReference type="EMBL" id="JACGCI010000023">
    <property type="protein sequence ID" value="KAF6757114.1"/>
    <property type="molecule type" value="Genomic_DNA"/>
</dbReference>
<evidence type="ECO:0000313" key="1">
    <source>
        <dbReference type="EMBL" id="KAF6757114.1"/>
    </source>
</evidence>
<sequence>MGTKANELTQGNAYKMIKRKENIEERACTERTMTNTRATIEALTGTNHTPEYIWNVFAWKSLHRGHKVGEFWKYINPDRHICQFCDAPVENLEHIFTECRVSRQETVWQLAKKAWERTGLPWPEITLGLILGISVIEIKDSEGKSAYLCEWRIGREQNVLNMHTCKEITARWKVAIERRLRLDWALTNKLAFRKKALRTAEVKRTWRDLVPKTRTSSGHSPRMRGF</sequence>
<dbReference type="OrthoDB" id="2976650at2759"/>
<accession>A0A8H6M8R2</accession>
<comment type="caution">
    <text evidence="1">The sequence shown here is derived from an EMBL/GenBank/DDBJ whole genome shotgun (WGS) entry which is preliminary data.</text>
</comment>
<reference evidence="1 2" key="1">
    <citation type="submission" date="2020-07" db="EMBL/GenBank/DDBJ databases">
        <title>Comparative genomics of pyrophilous fungi reveals a link between fire events and developmental genes.</title>
        <authorList>
            <consortium name="DOE Joint Genome Institute"/>
            <person name="Steindorff A.S."/>
            <person name="Carver A."/>
            <person name="Calhoun S."/>
            <person name="Stillman K."/>
            <person name="Liu H."/>
            <person name="Lipzen A."/>
            <person name="Pangilinan J."/>
            <person name="Labutti K."/>
            <person name="Bruns T.D."/>
            <person name="Grigoriev I.V."/>
        </authorList>
    </citation>
    <scope>NUCLEOTIDE SEQUENCE [LARGE SCALE GENOMIC DNA]</scope>
    <source>
        <strain evidence="1 2">CBS 144469</strain>
    </source>
</reference>
<proteinExistence type="predicted"/>
<evidence type="ECO:0008006" key="3">
    <source>
        <dbReference type="Google" id="ProtNLM"/>
    </source>
</evidence>
<dbReference type="AlphaFoldDB" id="A0A8H6M8R2"/>
<dbReference type="Proteomes" id="UP000521943">
    <property type="component" value="Unassembled WGS sequence"/>
</dbReference>
<name>A0A8H6M8R2_9AGAR</name>
<organism evidence="1 2">
    <name type="scientific">Ephemerocybe angulata</name>
    <dbReference type="NCBI Taxonomy" id="980116"/>
    <lineage>
        <taxon>Eukaryota</taxon>
        <taxon>Fungi</taxon>
        <taxon>Dikarya</taxon>
        <taxon>Basidiomycota</taxon>
        <taxon>Agaricomycotina</taxon>
        <taxon>Agaricomycetes</taxon>
        <taxon>Agaricomycetidae</taxon>
        <taxon>Agaricales</taxon>
        <taxon>Agaricineae</taxon>
        <taxon>Psathyrellaceae</taxon>
        <taxon>Ephemerocybe</taxon>
    </lineage>
</organism>
<protein>
    <recommendedName>
        <fullName evidence="3">Reverse transcriptase zinc-binding domain-containing protein</fullName>
    </recommendedName>
</protein>
<keyword evidence="2" id="KW-1185">Reference proteome</keyword>